<proteinExistence type="predicted"/>
<sequence>MTPRTTEQILEVGGPLSRRTTVIANVRWFRRLAWRALRDGAPSGQARAANARAAARILIRQARREALVDRMIRDAQTADL</sequence>
<name>A0ABQ4QIR9_9HYPH</name>
<comment type="caution">
    <text evidence="1">The sequence shown here is derived from an EMBL/GenBank/DDBJ whole genome shotgun (WGS) entry which is preliminary data.</text>
</comment>
<keyword evidence="2" id="KW-1185">Reference proteome</keyword>
<accession>A0ABQ4QIR9</accession>
<protein>
    <submittedName>
        <fullName evidence="1">Uncharacterized protein</fullName>
    </submittedName>
</protein>
<dbReference type="EMBL" id="BPQG01000046">
    <property type="protein sequence ID" value="GJD45143.1"/>
    <property type="molecule type" value="Genomic_DNA"/>
</dbReference>
<organism evidence="1 2">
    <name type="scientific">Methylobacterium cerastii</name>
    <dbReference type="NCBI Taxonomy" id="932741"/>
    <lineage>
        <taxon>Bacteria</taxon>
        <taxon>Pseudomonadati</taxon>
        <taxon>Pseudomonadota</taxon>
        <taxon>Alphaproteobacteria</taxon>
        <taxon>Hyphomicrobiales</taxon>
        <taxon>Methylobacteriaceae</taxon>
        <taxon>Methylobacterium</taxon>
    </lineage>
</organism>
<evidence type="ECO:0000313" key="1">
    <source>
        <dbReference type="EMBL" id="GJD45143.1"/>
    </source>
</evidence>
<dbReference type="Proteomes" id="UP001055117">
    <property type="component" value="Unassembled WGS sequence"/>
</dbReference>
<reference evidence="1 2" key="1">
    <citation type="journal article" date="2021" name="Front. Microbiol.">
        <title>Comprehensive Comparative Genomics and Phenotyping of Methylobacterium Species.</title>
        <authorList>
            <person name="Alessa O."/>
            <person name="Ogura Y."/>
            <person name="Fujitani Y."/>
            <person name="Takami H."/>
            <person name="Hayashi T."/>
            <person name="Sahin N."/>
            <person name="Tani A."/>
        </authorList>
    </citation>
    <scope>NUCLEOTIDE SEQUENCE [LARGE SCALE GENOMIC DNA]</scope>
    <source>
        <strain evidence="1 2">DSM 23679</strain>
    </source>
</reference>
<evidence type="ECO:0000313" key="2">
    <source>
        <dbReference type="Proteomes" id="UP001055117"/>
    </source>
</evidence>
<gene>
    <name evidence="1" type="ORF">AFCDBAGC_3012</name>
</gene>
<dbReference type="RefSeq" id="WP_147828631.1">
    <property type="nucleotide sequence ID" value="NZ_BPQG01000046.1"/>
</dbReference>